<sequence length="167" mass="19007">MPIHSSNNNAREWFAQRQHPLTLADKTYAGHLLTNQLEDIQACFRDLYVNKSTTERRDYDESTLCVACEDNFVALDTNITQDINSAFGHTVCRPPREGEANDNYDSEFSEKRRLNLCIPCFAKNIAADAVGLHIQRGEPADIDTDREDEDVSRKMQKAVQGLLNCER</sequence>
<reference evidence="2" key="1">
    <citation type="journal article" date="2023" name="Commun. Biol.">
        <title>Genome analysis of Parmales, the sister group of diatoms, reveals the evolutionary specialization of diatoms from phago-mixotrophs to photoautotrophs.</title>
        <authorList>
            <person name="Ban H."/>
            <person name="Sato S."/>
            <person name="Yoshikawa S."/>
            <person name="Yamada K."/>
            <person name="Nakamura Y."/>
            <person name="Ichinomiya M."/>
            <person name="Sato N."/>
            <person name="Blanc-Mathieu R."/>
            <person name="Endo H."/>
            <person name="Kuwata A."/>
            <person name="Ogata H."/>
        </authorList>
    </citation>
    <scope>NUCLEOTIDE SEQUENCE [LARGE SCALE GENOMIC DNA]</scope>
</reference>
<protein>
    <submittedName>
        <fullName evidence="1">Uncharacterized protein</fullName>
    </submittedName>
</protein>
<evidence type="ECO:0000313" key="1">
    <source>
        <dbReference type="EMBL" id="GMI47631.1"/>
    </source>
</evidence>
<dbReference type="EMBL" id="BRYA01000352">
    <property type="protein sequence ID" value="GMI47631.1"/>
    <property type="molecule type" value="Genomic_DNA"/>
</dbReference>
<dbReference type="Proteomes" id="UP001165065">
    <property type="component" value="Unassembled WGS sequence"/>
</dbReference>
<organism evidence="1 2">
    <name type="scientific">Triparma columacea</name>
    <dbReference type="NCBI Taxonomy" id="722753"/>
    <lineage>
        <taxon>Eukaryota</taxon>
        <taxon>Sar</taxon>
        <taxon>Stramenopiles</taxon>
        <taxon>Ochrophyta</taxon>
        <taxon>Bolidophyceae</taxon>
        <taxon>Parmales</taxon>
        <taxon>Triparmaceae</taxon>
        <taxon>Triparma</taxon>
    </lineage>
</organism>
<gene>
    <name evidence="1" type="ORF">TrCOL_g8396</name>
</gene>
<keyword evidence="2" id="KW-1185">Reference proteome</keyword>
<accession>A0A9W7GMT3</accession>
<comment type="caution">
    <text evidence="1">The sequence shown here is derived from an EMBL/GenBank/DDBJ whole genome shotgun (WGS) entry which is preliminary data.</text>
</comment>
<name>A0A9W7GMT3_9STRA</name>
<evidence type="ECO:0000313" key="2">
    <source>
        <dbReference type="Proteomes" id="UP001165065"/>
    </source>
</evidence>
<proteinExistence type="predicted"/>
<dbReference type="AlphaFoldDB" id="A0A9W7GMT3"/>